<dbReference type="GO" id="GO:0046872">
    <property type="term" value="F:metal ion binding"/>
    <property type="evidence" value="ECO:0007669"/>
    <property type="project" value="UniProtKB-KW"/>
</dbReference>
<dbReference type="Pfam" id="PF00264">
    <property type="entry name" value="Tyrosinase"/>
    <property type="match status" value="1"/>
</dbReference>
<keyword evidence="1" id="KW-0479">Metal-binding</keyword>
<sequence length="338" mass="38161">MLKALGLIALFTVFCIASPGHNAECTVPAMRQEWRTLTTTEKEGYINAVQCLQTLPSRAGAIKEAKTRFDDFQAVHIALADEIHLVGQFLAWHRLHLHLYEKALREECGYQGSQPYWDWSLDVNDGITSWATSPVFDPIYGFGGNGGDIPGYTGFFGNISELPDWEFGAPGGGCIQDGPFASYNLSLGPGTLNINRCITRWFNPVYLPNLSEKNVSRLLQFDNFEDFRIQLEGFPITEHTFTHDGGHIAVGGDMANKYSSPGDPLFYLHHANLDRIWWEWQMAEPSCRLYNITGRSTVDPPYRNVTLNFFLPVMGLGQDMPIRDMMDIRNEILCYNYA</sequence>
<evidence type="ECO:0000259" key="4">
    <source>
        <dbReference type="PROSITE" id="PS00497"/>
    </source>
</evidence>
<feature type="domain" description="Tyrosinase copper-binding" evidence="5">
    <location>
        <begin position="263"/>
        <end position="274"/>
    </location>
</feature>
<dbReference type="PANTHER" id="PTHR11474">
    <property type="entry name" value="TYROSINASE FAMILY MEMBER"/>
    <property type="match status" value="1"/>
</dbReference>
<evidence type="ECO:0000313" key="7">
    <source>
        <dbReference type="Proteomes" id="UP000054988"/>
    </source>
</evidence>
<feature type="domain" description="Tyrosinase copper-binding" evidence="4">
    <location>
        <begin position="84"/>
        <end position="101"/>
    </location>
</feature>
<evidence type="ECO:0000259" key="5">
    <source>
        <dbReference type="PROSITE" id="PS00498"/>
    </source>
</evidence>
<dbReference type="Proteomes" id="UP000054988">
    <property type="component" value="Unassembled WGS sequence"/>
</dbReference>
<dbReference type="InterPro" id="IPR008922">
    <property type="entry name" value="Di-copper_centre_dom_sf"/>
</dbReference>
<comment type="caution">
    <text evidence="6">The sequence shown here is derived from an EMBL/GenBank/DDBJ whole genome shotgun (WGS) entry which is preliminary data.</text>
</comment>
<dbReference type="PANTHER" id="PTHR11474:SF126">
    <property type="entry name" value="TYROSINASE-LIKE PROTEIN TYR-1-RELATED"/>
    <property type="match status" value="1"/>
</dbReference>
<dbReference type="EMBL" id="LATX01000318">
    <property type="protein sequence ID" value="KTB46539.1"/>
    <property type="molecule type" value="Genomic_DNA"/>
</dbReference>
<dbReference type="PROSITE" id="PS00497">
    <property type="entry name" value="TYROSINASE_1"/>
    <property type="match status" value="1"/>
</dbReference>
<dbReference type="AlphaFoldDB" id="A0A0W0GDC0"/>
<dbReference type="PRINTS" id="PR00092">
    <property type="entry name" value="TYROSINASE"/>
</dbReference>
<protein>
    <recommendedName>
        <fullName evidence="4 5">Tyrosinase copper-binding domain-containing protein</fullName>
    </recommendedName>
</protein>
<dbReference type="eggNOG" id="ENOG502S31Y">
    <property type="taxonomic scope" value="Eukaryota"/>
</dbReference>
<gene>
    <name evidence="6" type="ORF">WG66_877</name>
</gene>
<feature type="chain" id="PRO_5006902617" description="Tyrosinase copper-binding domain-containing protein" evidence="3">
    <location>
        <begin position="18"/>
        <end position="338"/>
    </location>
</feature>
<feature type="signal peptide" evidence="3">
    <location>
        <begin position="1"/>
        <end position="17"/>
    </location>
</feature>
<dbReference type="Gene3D" id="1.10.1280.10">
    <property type="entry name" value="Di-copper center containing domain from catechol oxidase"/>
    <property type="match status" value="1"/>
</dbReference>
<dbReference type="GO" id="GO:0016491">
    <property type="term" value="F:oxidoreductase activity"/>
    <property type="evidence" value="ECO:0007669"/>
    <property type="project" value="InterPro"/>
</dbReference>
<reference evidence="6 7" key="1">
    <citation type="submission" date="2015-12" db="EMBL/GenBank/DDBJ databases">
        <title>Draft genome sequence of Moniliophthora roreri, the causal agent of frosty pod rot of cacao.</title>
        <authorList>
            <person name="Aime M.C."/>
            <person name="Diaz-Valderrama J.R."/>
            <person name="Kijpornyongpan T."/>
            <person name="Phillips-Mora W."/>
        </authorList>
    </citation>
    <scope>NUCLEOTIDE SEQUENCE [LARGE SCALE GENOMIC DNA]</scope>
    <source>
        <strain evidence="6 7">MCA 2952</strain>
    </source>
</reference>
<dbReference type="SUPFAM" id="SSF48056">
    <property type="entry name" value="Di-copper centre-containing domain"/>
    <property type="match status" value="1"/>
</dbReference>
<evidence type="ECO:0000313" key="6">
    <source>
        <dbReference type="EMBL" id="KTB46539.1"/>
    </source>
</evidence>
<evidence type="ECO:0000256" key="1">
    <source>
        <dbReference type="ARBA" id="ARBA00022723"/>
    </source>
</evidence>
<dbReference type="InterPro" id="IPR002227">
    <property type="entry name" value="Tyrosinase_Cu-bd"/>
</dbReference>
<keyword evidence="3" id="KW-0732">Signal</keyword>
<name>A0A0W0GDC0_MONRR</name>
<dbReference type="PROSITE" id="PS00498">
    <property type="entry name" value="TYROSINASE_2"/>
    <property type="match status" value="1"/>
</dbReference>
<evidence type="ECO:0000256" key="2">
    <source>
        <dbReference type="ARBA" id="ARBA00023008"/>
    </source>
</evidence>
<proteinExistence type="predicted"/>
<dbReference type="InterPro" id="IPR050316">
    <property type="entry name" value="Tyrosinase/Hemocyanin"/>
</dbReference>
<evidence type="ECO:0000256" key="3">
    <source>
        <dbReference type="SAM" id="SignalP"/>
    </source>
</evidence>
<organism evidence="6 7">
    <name type="scientific">Moniliophthora roreri</name>
    <name type="common">Frosty pod rot fungus</name>
    <name type="synonym">Monilia roreri</name>
    <dbReference type="NCBI Taxonomy" id="221103"/>
    <lineage>
        <taxon>Eukaryota</taxon>
        <taxon>Fungi</taxon>
        <taxon>Dikarya</taxon>
        <taxon>Basidiomycota</taxon>
        <taxon>Agaricomycotina</taxon>
        <taxon>Agaricomycetes</taxon>
        <taxon>Agaricomycetidae</taxon>
        <taxon>Agaricales</taxon>
        <taxon>Marasmiineae</taxon>
        <taxon>Marasmiaceae</taxon>
        <taxon>Moniliophthora</taxon>
    </lineage>
</organism>
<accession>A0A0W0GDC0</accession>
<keyword evidence="2" id="KW-0186">Copper</keyword>